<dbReference type="Gene3D" id="1.10.287.110">
    <property type="entry name" value="DnaJ domain"/>
    <property type="match status" value="1"/>
</dbReference>
<dbReference type="CDD" id="cd06257">
    <property type="entry name" value="DnaJ"/>
    <property type="match status" value="1"/>
</dbReference>
<proteinExistence type="predicted"/>
<dbReference type="FunFam" id="2.60.260.20:FF:000008">
    <property type="entry name" value="Curved DNA-binding protein"/>
    <property type="match status" value="1"/>
</dbReference>
<dbReference type="PANTHER" id="PTHR43096:SF52">
    <property type="entry name" value="DNAJ HOMOLOG 1, MITOCHONDRIAL-RELATED"/>
    <property type="match status" value="1"/>
</dbReference>
<dbReference type="SUPFAM" id="SSF46565">
    <property type="entry name" value="Chaperone J-domain"/>
    <property type="match status" value="1"/>
</dbReference>
<evidence type="ECO:0000313" key="5">
    <source>
        <dbReference type="EMBL" id="GGI88600.1"/>
    </source>
</evidence>
<keyword evidence="3" id="KW-0143">Chaperone</keyword>
<feature type="domain" description="J" evidence="4">
    <location>
        <begin position="5"/>
        <end position="69"/>
    </location>
</feature>
<dbReference type="InterPro" id="IPR008971">
    <property type="entry name" value="HSP40/DnaJ_pept-bd"/>
</dbReference>
<dbReference type="AlphaFoldDB" id="A0A917NE02"/>
<dbReference type="FunFam" id="2.60.260.20:FF:000013">
    <property type="entry name" value="DnaJ subfamily B member 11"/>
    <property type="match status" value="1"/>
</dbReference>
<dbReference type="Proteomes" id="UP000630149">
    <property type="component" value="Unassembled WGS sequence"/>
</dbReference>
<comment type="caution">
    <text evidence="5">The sequence shown here is derived from an EMBL/GenBank/DDBJ whole genome shotgun (WGS) entry which is preliminary data.</text>
</comment>
<protein>
    <submittedName>
        <fullName evidence="5">Cytochrome c biogenesis protein</fullName>
    </submittedName>
</protein>
<dbReference type="GO" id="GO:0051082">
    <property type="term" value="F:unfolded protein binding"/>
    <property type="evidence" value="ECO:0007669"/>
    <property type="project" value="InterPro"/>
</dbReference>
<evidence type="ECO:0000256" key="1">
    <source>
        <dbReference type="ARBA" id="ARBA00022490"/>
    </source>
</evidence>
<keyword evidence="2" id="KW-0238">DNA-binding</keyword>
<dbReference type="GO" id="GO:0042026">
    <property type="term" value="P:protein refolding"/>
    <property type="evidence" value="ECO:0007669"/>
    <property type="project" value="TreeGrafter"/>
</dbReference>
<dbReference type="Pfam" id="PF01556">
    <property type="entry name" value="DnaJ_C"/>
    <property type="match status" value="1"/>
</dbReference>
<dbReference type="SMART" id="SM00271">
    <property type="entry name" value="DnaJ"/>
    <property type="match status" value="1"/>
</dbReference>
<dbReference type="InterPro" id="IPR018253">
    <property type="entry name" value="DnaJ_domain_CS"/>
</dbReference>
<dbReference type="GO" id="GO:0005737">
    <property type="term" value="C:cytoplasm"/>
    <property type="evidence" value="ECO:0007669"/>
    <property type="project" value="TreeGrafter"/>
</dbReference>
<dbReference type="PROSITE" id="PS00636">
    <property type="entry name" value="DNAJ_1"/>
    <property type="match status" value="1"/>
</dbReference>
<organism evidence="5 6">
    <name type="scientific">Legionella impletisoli</name>
    <dbReference type="NCBI Taxonomy" id="343510"/>
    <lineage>
        <taxon>Bacteria</taxon>
        <taxon>Pseudomonadati</taxon>
        <taxon>Pseudomonadota</taxon>
        <taxon>Gammaproteobacteria</taxon>
        <taxon>Legionellales</taxon>
        <taxon>Legionellaceae</taxon>
        <taxon>Legionella</taxon>
    </lineage>
</organism>
<keyword evidence="1" id="KW-0963">Cytoplasm</keyword>
<dbReference type="PRINTS" id="PR00625">
    <property type="entry name" value="JDOMAIN"/>
</dbReference>
<reference evidence="5" key="2">
    <citation type="submission" date="2020-09" db="EMBL/GenBank/DDBJ databases">
        <authorList>
            <person name="Sun Q."/>
            <person name="Ohkuma M."/>
        </authorList>
    </citation>
    <scope>NUCLEOTIDE SEQUENCE</scope>
    <source>
        <strain evidence="5">JCM 13919</strain>
    </source>
</reference>
<keyword evidence="6" id="KW-1185">Reference proteome</keyword>
<evidence type="ECO:0000313" key="6">
    <source>
        <dbReference type="Proteomes" id="UP000630149"/>
    </source>
</evidence>
<dbReference type="InterPro" id="IPR001623">
    <property type="entry name" value="DnaJ_domain"/>
</dbReference>
<dbReference type="InterPro" id="IPR036869">
    <property type="entry name" value="J_dom_sf"/>
</dbReference>
<dbReference type="RefSeq" id="WP_131776361.1">
    <property type="nucleotide sequence ID" value="NZ_BMOB01000007.1"/>
</dbReference>
<evidence type="ECO:0000259" key="4">
    <source>
        <dbReference type="PROSITE" id="PS50076"/>
    </source>
</evidence>
<dbReference type="OrthoDB" id="9779889at2"/>
<evidence type="ECO:0000256" key="3">
    <source>
        <dbReference type="ARBA" id="ARBA00023186"/>
    </source>
</evidence>
<evidence type="ECO:0000256" key="2">
    <source>
        <dbReference type="ARBA" id="ARBA00023125"/>
    </source>
</evidence>
<sequence>MAKKDYYHIMGLKSDASEKEIKMAYRRLARKYHPDISKEPQAEEKFKELGEAYEVLKDPEKRKLYDQYGMDWEQGPRAGQTSQQYTWQGAGPQQGFSFDEDFFESIFGGHQRRERQQPAYKGADYHSEIHISLEEAYKGTVKELKIPAAVPGQKSQTLRVKIPSGVKSGQQIRLSGKGGPGFGGGEKGDLYLKVHLEKHPYFDVKEKDVYLTLPITPWEAALGATIPVPTLGGKVDLKIPSDSQAGQKLRLKQRGMPGTPPGDQYVILKIMIPEPKTELARELYQKMAEEMPFNPREKMRV</sequence>
<dbReference type="Gene3D" id="2.60.260.20">
    <property type="entry name" value="Urease metallochaperone UreE, N-terminal domain"/>
    <property type="match status" value="2"/>
</dbReference>
<dbReference type="InterPro" id="IPR002939">
    <property type="entry name" value="DnaJ_C"/>
</dbReference>
<accession>A0A917NE02</accession>
<gene>
    <name evidence="5" type="primary">cbpA</name>
    <name evidence="5" type="ORF">GCM10007966_16660</name>
</gene>
<dbReference type="SUPFAM" id="SSF49493">
    <property type="entry name" value="HSP40/DnaJ peptide-binding domain"/>
    <property type="match status" value="2"/>
</dbReference>
<dbReference type="GO" id="GO:0003677">
    <property type="term" value="F:DNA binding"/>
    <property type="evidence" value="ECO:0007669"/>
    <property type="project" value="UniProtKB-KW"/>
</dbReference>
<reference evidence="5" key="1">
    <citation type="journal article" date="2014" name="Int. J. Syst. Evol. Microbiol.">
        <title>Complete genome sequence of Corynebacterium casei LMG S-19264T (=DSM 44701T), isolated from a smear-ripened cheese.</title>
        <authorList>
            <consortium name="US DOE Joint Genome Institute (JGI-PGF)"/>
            <person name="Walter F."/>
            <person name="Albersmeier A."/>
            <person name="Kalinowski J."/>
            <person name="Ruckert C."/>
        </authorList>
    </citation>
    <scope>NUCLEOTIDE SEQUENCE</scope>
    <source>
        <strain evidence="5">JCM 13919</strain>
    </source>
</reference>
<dbReference type="EMBL" id="BMOB01000007">
    <property type="protein sequence ID" value="GGI88600.1"/>
    <property type="molecule type" value="Genomic_DNA"/>
</dbReference>
<dbReference type="Pfam" id="PF00226">
    <property type="entry name" value="DnaJ"/>
    <property type="match status" value="1"/>
</dbReference>
<dbReference type="CDD" id="cd10747">
    <property type="entry name" value="DnaJ_C"/>
    <property type="match status" value="1"/>
</dbReference>
<dbReference type="PANTHER" id="PTHR43096">
    <property type="entry name" value="DNAJ HOMOLOG 1, MITOCHONDRIAL-RELATED"/>
    <property type="match status" value="1"/>
</dbReference>
<name>A0A917NE02_9GAMM</name>
<dbReference type="PROSITE" id="PS50076">
    <property type="entry name" value="DNAJ_2"/>
    <property type="match status" value="1"/>
</dbReference>